<dbReference type="Proteomes" id="UP000053328">
    <property type="component" value="Unassembled WGS sequence"/>
</dbReference>
<evidence type="ECO:0000256" key="2">
    <source>
        <dbReference type="ARBA" id="ARBA00022692"/>
    </source>
</evidence>
<evidence type="ECO:0000256" key="1">
    <source>
        <dbReference type="ARBA" id="ARBA00004141"/>
    </source>
</evidence>
<evidence type="ECO:0000313" key="10">
    <source>
        <dbReference type="Proteomes" id="UP000053328"/>
    </source>
</evidence>
<dbReference type="HOGENOM" id="CLU_028200_0_2_1"/>
<feature type="transmembrane region" description="Helical" evidence="7">
    <location>
        <begin position="174"/>
        <end position="193"/>
    </location>
</feature>
<sequence length="359" mass="39306">MPVVAFVLVLNRIFSRLNMLGRLGLDDYSTLLAVFFITQCGATIAAVNHGYGRPLETLDSQQASQALKVRLQFDPVAQHATNASFMKSFFLLQIFYKLTINCTKISILFLYRRIFTDRVWFVRLCWALILVVVCACVSFTAATLLQCDPISGAWERWKGNVTCVDLYALWYSNAIYNILTDVTIVLMVPPVVLRLRLPARQKFALICVFGLGVIVCVASISRLTTLYSSASGSDATAGSFVSTIWTTIEAGLGIICANLPMLRTPLQRMFPKLFPSRPGTSQVSGPSGRGNSGEGHTLVLAAKIHAADNSLILPLQTSSTGINPENFVNANSSMEDTLFYTPPAPNGRGETSPTRMRAC</sequence>
<feature type="transmembrane region" description="Helical" evidence="7">
    <location>
        <begin position="244"/>
        <end position="262"/>
    </location>
</feature>
<feature type="domain" description="Rhodopsin" evidence="8">
    <location>
        <begin position="12"/>
        <end position="268"/>
    </location>
</feature>
<evidence type="ECO:0000256" key="7">
    <source>
        <dbReference type="SAM" id="Phobius"/>
    </source>
</evidence>
<dbReference type="RefSeq" id="XP_016233075.1">
    <property type="nucleotide sequence ID" value="XM_016382372.1"/>
</dbReference>
<evidence type="ECO:0000256" key="6">
    <source>
        <dbReference type="SAM" id="MobiDB-lite"/>
    </source>
</evidence>
<evidence type="ECO:0000259" key="8">
    <source>
        <dbReference type="Pfam" id="PF20684"/>
    </source>
</evidence>
<evidence type="ECO:0000256" key="5">
    <source>
        <dbReference type="ARBA" id="ARBA00038359"/>
    </source>
</evidence>
<keyword evidence="10" id="KW-1185">Reference proteome</keyword>
<comment type="subcellular location">
    <subcellularLocation>
        <location evidence="1">Membrane</location>
        <topology evidence="1">Multi-pass membrane protein</topology>
    </subcellularLocation>
</comment>
<dbReference type="OrthoDB" id="10017208at2759"/>
<dbReference type="PANTHER" id="PTHR33048">
    <property type="entry name" value="PTH11-LIKE INTEGRAL MEMBRANE PROTEIN (AFU_ORTHOLOGUE AFUA_5G11245)"/>
    <property type="match status" value="1"/>
</dbReference>
<keyword evidence="4 7" id="KW-0472">Membrane</keyword>
<keyword evidence="3 7" id="KW-1133">Transmembrane helix</keyword>
<keyword evidence="2 7" id="KW-0812">Transmembrane</keyword>
<comment type="similarity">
    <text evidence="5">Belongs to the SAT4 family.</text>
</comment>
<evidence type="ECO:0000256" key="3">
    <source>
        <dbReference type="ARBA" id="ARBA00022989"/>
    </source>
</evidence>
<dbReference type="EMBL" id="KN847497">
    <property type="protein sequence ID" value="KIW12859.1"/>
    <property type="molecule type" value="Genomic_DNA"/>
</dbReference>
<organism evidence="9 10">
    <name type="scientific">Exophiala spinifera</name>
    <dbReference type="NCBI Taxonomy" id="91928"/>
    <lineage>
        <taxon>Eukaryota</taxon>
        <taxon>Fungi</taxon>
        <taxon>Dikarya</taxon>
        <taxon>Ascomycota</taxon>
        <taxon>Pezizomycotina</taxon>
        <taxon>Eurotiomycetes</taxon>
        <taxon>Chaetothyriomycetidae</taxon>
        <taxon>Chaetothyriales</taxon>
        <taxon>Herpotrichiellaceae</taxon>
        <taxon>Exophiala</taxon>
    </lineage>
</organism>
<dbReference type="AlphaFoldDB" id="A0A0D2BP24"/>
<proteinExistence type="inferred from homology"/>
<dbReference type="GO" id="GO:0016020">
    <property type="term" value="C:membrane"/>
    <property type="evidence" value="ECO:0007669"/>
    <property type="project" value="UniProtKB-SubCell"/>
</dbReference>
<dbReference type="PANTHER" id="PTHR33048:SF55">
    <property type="entry name" value="INTEGRAL MEMBRANE PROTEIN"/>
    <property type="match status" value="1"/>
</dbReference>
<dbReference type="VEuPathDB" id="FungiDB:PV08_08046"/>
<dbReference type="GeneID" id="27335129"/>
<evidence type="ECO:0000313" key="9">
    <source>
        <dbReference type="EMBL" id="KIW12859.1"/>
    </source>
</evidence>
<feature type="region of interest" description="Disordered" evidence="6">
    <location>
        <begin position="338"/>
        <end position="359"/>
    </location>
</feature>
<accession>A0A0D2BP24</accession>
<feature type="compositionally biased region" description="Polar residues" evidence="6">
    <location>
        <begin position="349"/>
        <end position="359"/>
    </location>
</feature>
<dbReference type="InterPro" id="IPR049326">
    <property type="entry name" value="Rhodopsin_dom_fungi"/>
</dbReference>
<protein>
    <recommendedName>
        <fullName evidence="8">Rhodopsin domain-containing protein</fullName>
    </recommendedName>
</protein>
<dbReference type="InterPro" id="IPR052337">
    <property type="entry name" value="SAT4-like"/>
</dbReference>
<evidence type="ECO:0000256" key="4">
    <source>
        <dbReference type="ARBA" id="ARBA00023136"/>
    </source>
</evidence>
<dbReference type="Pfam" id="PF20684">
    <property type="entry name" value="Fung_rhodopsin"/>
    <property type="match status" value="1"/>
</dbReference>
<reference evidence="9 10" key="1">
    <citation type="submission" date="2015-01" db="EMBL/GenBank/DDBJ databases">
        <title>The Genome Sequence of Exophiala spinifera CBS89968.</title>
        <authorList>
            <consortium name="The Broad Institute Genomics Platform"/>
            <person name="Cuomo C."/>
            <person name="de Hoog S."/>
            <person name="Gorbushina A."/>
            <person name="Stielow B."/>
            <person name="Teixiera M."/>
            <person name="Abouelleil A."/>
            <person name="Chapman S.B."/>
            <person name="Priest M."/>
            <person name="Young S.K."/>
            <person name="Wortman J."/>
            <person name="Nusbaum C."/>
            <person name="Birren B."/>
        </authorList>
    </citation>
    <scope>NUCLEOTIDE SEQUENCE [LARGE SCALE GENOMIC DNA]</scope>
    <source>
        <strain evidence="9 10">CBS 89968</strain>
    </source>
</reference>
<feature type="transmembrane region" description="Helical" evidence="7">
    <location>
        <begin position="205"/>
        <end position="224"/>
    </location>
</feature>
<gene>
    <name evidence="9" type="ORF">PV08_08046</name>
</gene>
<name>A0A0D2BP24_9EURO</name>
<feature type="transmembrane region" description="Helical" evidence="7">
    <location>
        <begin position="120"/>
        <end position="145"/>
    </location>
</feature>